<keyword evidence="2" id="KW-1185">Reference proteome</keyword>
<accession>A0ABT4LHI4</accession>
<comment type="caution">
    <text evidence="1">The sequence shown here is derived from an EMBL/GenBank/DDBJ whole genome shotgun (WGS) entry which is preliminary data.</text>
</comment>
<dbReference type="Proteomes" id="UP001069802">
    <property type="component" value="Unassembled WGS sequence"/>
</dbReference>
<sequence>MAEQNAGLMKIGFVLDVARKDVRFLNDLDRSPFQTLMESGIDLSPGEIQAVIDVVKDTSLSHYAPALKKNRVLWQDILKEAAIDLDNLRKKPTKGK</sequence>
<name>A0ABT4LHI4_9PROT</name>
<reference evidence="1" key="1">
    <citation type="submission" date="2022-12" db="EMBL/GenBank/DDBJ databases">
        <title>Bacterial isolates from different developmental stages of Nematostella vectensis.</title>
        <authorList>
            <person name="Fraune S."/>
        </authorList>
    </citation>
    <scope>NUCLEOTIDE SEQUENCE</scope>
    <source>
        <strain evidence="1">G21630-S1</strain>
    </source>
</reference>
<organism evidence="1 2">
    <name type="scientific">Kiloniella laminariae</name>
    <dbReference type="NCBI Taxonomy" id="454162"/>
    <lineage>
        <taxon>Bacteria</taxon>
        <taxon>Pseudomonadati</taxon>
        <taxon>Pseudomonadota</taxon>
        <taxon>Alphaproteobacteria</taxon>
        <taxon>Rhodospirillales</taxon>
        <taxon>Kiloniellaceae</taxon>
        <taxon>Kiloniella</taxon>
    </lineage>
</organism>
<proteinExistence type="predicted"/>
<dbReference type="RefSeq" id="WP_269422745.1">
    <property type="nucleotide sequence ID" value="NZ_JAPWGY010000002.1"/>
</dbReference>
<evidence type="ECO:0000313" key="2">
    <source>
        <dbReference type="Proteomes" id="UP001069802"/>
    </source>
</evidence>
<dbReference type="EMBL" id="JAPWGY010000002">
    <property type="protein sequence ID" value="MCZ4280554.1"/>
    <property type="molecule type" value="Genomic_DNA"/>
</dbReference>
<protein>
    <submittedName>
        <fullName evidence="1">Uncharacterized protein</fullName>
    </submittedName>
</protein>
<gene>
    <name evidence="1" type="ORF">O4H49_07180</name>
</gene>
<evidence type="ECO:0000313" key="1">
    <source>
        <dbReference type="EMBL" id="MCZ4280554.1"/>
    </source>
</evidence>